<dbReference type="InterPro" id="IPR043128">
    <property type="entry name" value="Rev_trsase/Diguanyl_cyclase"/>
</dbReference>
<dbReference type="InterPro" id="IPR043502">
    <property type="entry name" value="DNA/RNA_pol_sf"/>
</dbReference>
<protein>
    <submittedName>
        <fullName evidence="1">Uncharacterized protein</fullName>
    </submittedName>
</protein>
<dbReference type="AlphaFoldDB" id="A0AAW2JZN3"/>
<dbReference type="Gene3D" id="3.30.70.270">
    <property type="match status" value="1"/>
</dbReference>
<name>A0AAW2JZN3_SESRA</name>
<organism evidence="1">
    <name type="scientific">Sesamum radiatum</name>
    <name type="common">Black benniseed</name>
    <dbReference type="NCBI Taxonomy" id="300843"/>
    <lineage>
        <taxon>Eukaryota</taxon>
        <taxon>Viridiplantae</taxon>
        <taxon>Streptophyta</taxon>
        <taxon>Embryophyta</taxon>
        <taxon>Tracheophyta</taxon>
        <taxon>Spermatophyta</taxon>
        <taxon>Magnoliopsida</taxon>
        <taxon>eudicotyledons</taxon>
        <taxon>Gunneridae</taxon>
        <taxon>Pentapetalae</taxon>
        <taxon>asterids</taxon>
        <taxon>lamiids</taxon>
        <taxon>Lamiales</taxon>
        <taxon>Pedaliaceae</taxon>
        <taxon>Sesamum</taxon>
    </lineage>
</organism>
<sequence>MVDRNKIEVTLKVKDECKYEHVRYKSIQMNMEDKKDIQEIIKENIHLKLIELTVSTYSSHGFSGRNHSEIKKGIELNEHIMEKILNFPNMLKVKKHLQSFLRVVNFAGIFIKDLAKYRKNFCPLFKETESSKWRCEKIHTQRVRELKQVCNNLPKLAIQQHEDD</sequence>
<evidence type="ECO:0000313" key="1">
    <source>
        <dbReference type="EMBL" id="KAL0299198.1"/>
    </source>
</evidence>
<reference evidence="1" key="2">
    <citation type="journal article" date="2024" name="Plant">
        <title>Genomic evolution and insights into agronomic trait innovations of Sesamum species.</title>
        <authorList>
            <person name="Miao H."/>
            <person name="Wang L."/>
            <person name="Qu L."/>
            <person name="Liu H."/>
            <person name="Sun Y."/>
            <person name="Le M."/>
            <person name="Wang Q."/>
            <person name="Wei S."/>
            <person name="Zheng Y."/>
            <person name="Lin W."/>
            <person name="Duan Y."/>
            <person name="Cao H."/>
            <person name="Xiong S."/>
            <person name="Wang X."/>
            <person name="Wei L."/>
            <person name="Li C."/>
            <person name="Ma Q."/>
            <person name="Ju M."/>
            <person name="Zhao R."/>
            <person name="Li G."/>
            <person name="Mu C."/>
            <person name="Tian Q."/>
            <person name="Mei H."/>
            <person name="Zhang T."/>
            <person name="Gao T."/>
            <person name="Zhang H."/>
        </authorList>
    </citation>
    <scope>NUCLEOTIDE SEQUENCE</scope>
    <source>
        <strain evidence="1">G02</strain>
    </source>
</reference>
<comment type="caution">
    <text evidence="1">The sequence shown here is derived from an EMBL/GenBank/DDBJ whole genome shotgun (WGS) entry which is preliminary data.</text>
</comment>
<dbReference type="SUPFAM" id="SSF56672">
    <property type="entry name" value="DNA/RNA polymerases"/>
    <property type="match status" value="1"/>
</dbReference>
<reference evidence="1" key="1">
    <citation type="submission" date="2020-06" db="EMBL/GenBank/DDBJ databases">
        <authorList>
            <person name="Li T."/>
            <person name="Hu X."/>
            <person name="Zhang T."/>
            <person name="Song X."/>
            <person name="Zhang H."/>
            <person name="Dai N."/>
            <person name="Sheng W."/>
            <person name="Hou X."/>
            <person name="Wei L."/>
        </authorList>
    </citation>
    <scope>NUCLEOTIDE SEQUENCE</scope>
    <source>
        <strain evidence="1">G02</strain>
        <tissue evidence="1">Leaf</tissue>
    </source>
</reference>
<accession>A0AAW2JZN3</accession>
<proteinExistence type="predicted"/>
<dbReference type="EMBL" id="JACGWJ010000031">
    <property type="protein sequence ID" value="KAL0299198.1"/>
    <property type="molecule type" value="Genomic_DNA"/>
</dbReference>
<gene>
    <name evidence="1" type="ORF">Sradi_6579600</name>
</gene>